<sequence length="418" mass="42030" precursor="true">MSIIPLRRAGIAPRALAGTVLSALVLTTAACGSSGSAAGGAAASADPSLFPGTRPSASAPVRVAIITNEGGAAISQPETTAAAKAAVSYANDNLGGIGGHRIDIVLTCPTREDVATARTCANKVVEAKADALVVTSTGLGATIAPIVTGAGIPYITANGATAPELTSPASFVWTGGFPSILRAWAKYAKDKGYRSFTAFVIDSPSAIGAAQQLGAPAFKAAGVDFTVATVPAGTPDATPIVSAALRRKPDAVAVIGESTVCISVIKALETVGNSADTLITQPCVERSVLDAVGSAIDGTQVATPYDVISKDDPEVRRYDAIMARYAPDTPTGGYAGIGYQGMMSFIRAAQGIRGDISPAAVTAAVKSAKNVPLPIGHGITFTCDGTALPPLISVCSSSNIFERFDGGKATNAQVVALR</sequence>
<keyword evidence="2 3" id="KW-0732">Signal</keyword>
<keyword evidence="6" id="KW-1185">Reference proteome</keyword>
<feature type="signal peptide" evidence="3">
    <location>
        <begin position="1"/>
        <end position="17"/>
    </location>
</feature>
<evidence type="ECO:0000256" key="1">
    <source>
        <dbReference type="ARBA" id="ARBA00010062"/>
    </source>
</evidence>
<dbReference type="Gene3D" id="3.40.50.2300">
    <property type="match status" value="2"/>
</dbReference>
<dbReference type="AlphaFoldDB" id="A0A0D8B776"/>
<dbReference type="InterPro" id="IPR028082">
    <property type="entry name" value="Peripla_BP_I"/>
</dbReference>
<dbReference type="PROSITE" id="PS51257">
    <property type="entry name" value="PROKAR_LIPOPROTEIN"/>
    <property type="match status" value="1"/>
</dbReference>
<dbReference type="Pfam" id="PF13458">
    <property type="entry name" value="Peripla_BP_6"/>
    <property type="match status" value="1"/>
</dbReference>
<evidence type="ECO:0000259" key="4">
    <source>
        <dbReference type="Pfam" id="PF13458"/>
    </source>
</evidence>
<dbReference type="InterPro" id="IPR028081">
    <property type="entry name" value="Leu-bd"/>
</dbReference>
<comment type="similarity">
    <text evidence="1">Belongs to the leucine-binding protein family.</text>
</comment>
<evidence type="ECO:0000313" key="6">
    <source>
        <dbReference type="Proteomes" id="UP000032545"/>
    </source>
</evidence>
<organism evidence="5 6">
    <name type="scientific">Frankia torreyi</name>
    <dbReference type="NCBI Taxonomy" id="1856"/>
    <lineage>
        <taxon>Bacteria</taxon>
        <taxon>Bacillati</taxon>
        <taxon>Actinomycetota</taxon>
        <taxon>Actinomycetes</taxon>
        <taxon>Frankiales</taxon>
        <taxon>Frankiaceae</taxon>
        <taxon>Frankia</taxon>
    </lineage>
</organism>
<protein>
    <submittedName>
        <fullName evidence="5">ABC-type branched-chain amino acid transport system, periplasmic component</fullName>
    </submittedName>
</protein>
<comment type="caution">
    <text evidence="5">The sequence shown here is derived from an EMBL/GenBank/DDBJ whole genome shotgun (WGS) entry which is preliminary data.</text>
</comment>
<dbReference type="InterPro" id="IPR051010">
    <property type="entry name" value="BCAA_transport"/>
</dbReference>
<dbReference type="PANTHER" id="PTHR30483:SF6">
    <property type="entry name" value="PERIPLASMIC BINDING PROTEIN OF ABC TRANSPORTER FOR NATURAL AMINO ACIDS"/>
    <property type="match status" value="1"/>
</dbReference>
<dbReference type="EMBL" id="JYFN01000073">
    <property type="protein sequence ID" value="KJE20041.1"/>
    <property type="molecule type" value="Genomic_DNA"/>
</dbReference>
<dbReference type="SUPFAM" id="SSF53822">
    <property type="entry name" value="Periplasmic binding protein-like I"/>
    <property type="match status" value="1"/>
</dbReference>
<gene>
    <name evidence="5" type="ORF">FF36_05646</name>
</gene>
<dbReference type="CDD" id="cd06341">
    <property type="entry name" value="PBP1_ABC_ligand_binding-like"/>
    <property type="match status" value="1"/>
</dbReference>
<feature type="domain" description="Leucine-binding protein" evidence="4">
    <location>
        <begin position="62"/>
        <end position="387"/>
    </location>
</feature>
<dbReference type="PANTHER" id="PTHR30483">
    <property type="entry name" value="LEUCINE-SPECIFIC-BINDING PROTEIN"/>
    <property type="match status" value="1"/>
</dbReference>
<evidence type="ECO:0000313" key="5">
    <source>
        <dbReference type="EMBL" id="KJE20041.1"/>
    </source>
</evidence>
<evidence type="ECO:0000256" key="2">
    <source>
        <dbReference type="ARBA" id="ARBA00022729"/>
    </source>
</evidence>
<feature type="chain" id="PRO_5039712125" evidence="3">
    <location>
        <begin position="18"/>
        <end position="418"/>
    </location>
</feature>
<dbReference type="RefSeq" id="WP_044888101.1">
    <property type="nucleotide sequence ID" value="NZ_JYFN01000073.1"/>
</dbReference>
<reference evidence="5 6" key="2">
    <citation type="journal article" date="2016" name="Genome Announc.">
        <title>Permanent Draft Genome Sequences for Two Variants of Frankia sp. Strain CpI1, the First Frankia Strain Isolated from Root Nodules of Comptonia peregrina.</title>
        <authorList>
            <person name="Oshone R."/>
            <person name="Hurst S.G.IV."/>
            <person name="Abebe-Akele F."/>
            <person name="Simpson S."/>
            <person name="Morris K."/>
            <person name="Thomas W.K."/>
            <person name="Tisa L.S."/>
        </authorList>
    </citation>
    <scope>NUCLEOTIDE SEQUENCE [LARGE SCALE GENOMIC DNA]</scope>
    <source>
        <strain evidence="6">CpI1-S</strain>
    </source>
</reference>
<reference evidence="6" key="1">
    <citation type="submission" date="2015-02" db="EMBL/GenBank/DDBJ databases">
        <title>Draft Genome of Frankia sp. CpI1-S.</title>
        <authorList>
            <person name="Oshone R.T."/>
            <person name="Ngom M."/>
            <person name="Ghodhbane-Gtari F."/>
            <person name="Gtari M."/>
            <person name="Morris K."/>
            <person name="Thomas K."/>
            <person name="Sen A."/>
            <person name="Tisa L.S."/>
        </authorList>
    </citation>
    <scope>NUCLEOTIDE SEQUENCE [LARGE SCALE GENOMIC DNA]</scope>
    <source>
        <strain evidence="6">CpI1-S</strain>
    </source>
</reference>
<name>A0A0D8B776_9ACTN</name>
<proteinExistence type="inferred from homology"/>
<evidence type="ECO:0000256" key="3">
    <source>
        <dbReference type="SAM" id="SignalP"/>
    </source>
</evidence>
<dbReference type="PATRIC" id="fig|1502723.3.peg.6260"/>
<accession>A0A0D8B776</accession>
<dbReference type="Proteomes" id="UP000032545">
    <property type="component" value="Unassembled WGS sequence"/>
</dbReference>